<evidence type="ECO:0000313" key="3">
    <source>
        <dbReference type="Proteomes" id="UP000717585"/>
    </source>
</evidence>
<sequence>MSQNWPNNKETPGVTFLEPCVDAKNSQHSLVTPLYHSTANPPFFDEKNIILTDSSQSHSQQSTNESQSGIAELRYIESSKAQGFSQFRFGTNTPDVLNAMCSIELESPRLASAIPFPSQRDSVVPTESSQLLPGWVEHELDTSEVAPITSPTSHVPVPECVQTGLSQDPLGLNSQSTQPEPPPDIPAIKLGLTPTRPIPMYSDARGPVCVSQIRVRPDATPAITPATRAVYQTMERSGRARHSLFLPEFSPIVPRCGSSSDGLGLGVTGMAGSLEMLFR</sequence>
<name>A0A8J6DY66_9EUKA</name>
<organism evidence="2 3">
    <name type="scientific">Carpediemonas membranifera</name>
    <dbReference type="NCBI Taxonomy" id="201153"/>
    <lineage>
        <taxon>Eukaryota</taxon>
        <taxon>Metamonada</taxon>
        <taxon>Carpediemonas-like organisms</taxon>
        <taxon>Carpediemonas</taxon>
    </lineage>
</organism>
<evidence type="ECO:0000256" key="1">
    <source>
        <dbReference type="SAM" id="MobiDB-lite"/>
    </source>
</evidence>
<feature type="region of interest" description="Disordered" evidence="1">
    <location>
        <begin position="163"/>
        <end position="184"/>
    </location>
</feature>
<proteinExistence type="predicted"/>
<accession>A0A8J6DY66</accession>
<dbReference type="AlphaFoldDB" id="A0A8J6DY66"/>
<evidence type="ECO:0000313" key="2">
    <source>
        <dbReference type="EMBL" id="KAG9391629.1"/>
    </source>
</evidence>
<protein>
    <submittedName>
        <fullName evidence="2">Uncharacterized protein</fullName>
    </submittedName>
</protein>
<reference evidence="2" key="1">
    <citation type="submission" date="2021-05" db="EMBL/GenBank/DDBJ databases">
        <title>A free-living protist that lacks canonical eukaryotic 1 DNA replication and segregation systems.</title>
        <authorList>
            <person name="Salas-Leiva D.E."/>
            <person name="Tromer E.C."/>
            <person name="Curtis B.A."/>
            <person name="Jerlstrom-Hultqvist J."/>
            <person name="Kolisko M."/>
            <person name="Yi Z."/>
            <person name="Salas-Leiva J.S."/>
            <person name="Gallot-Lavallee L."/>
            <person name="Kops G.J.P.L."/>
            <person name="Archibald J.M."/>
            <person name="Simpson A.G.B."/>
            <person name="Roger A.J."/>
        </authorList>
    </citation>
    <scope>NUCLEOTIDE SEQUENCE</scope>
    <source>
        <strain evidence="2">BICM</strain>
    </source>
</reference>
<comment type="caution">
    <text evidence="2">The sequence shown here is derived from an EMBL/GenBank/DDBJ whole genome shotgun (WGS) entry which is preliminary data.</text>
</comment>
<dbReference type="Proteomes" id="UP000717585">
    <property type="component" value="Unassembled WGS sequence"/>
</dbReference>
<keyword evidence="3" id="KW-1185">Reference proteome</keyword>
<gene>
    <name evidence="2" type="ORF">J8273_6394</name>
</gene>
<dbReference type="EMBL" id="JAHDYR010000053">
    <property type="protein sequence ID" value="KAG9391629.1"/>
    <property type="molecule type" value="Genomic_DNA"/>
</dbReference>